<dbReference type="EMBL" id="CP138348">
    <property type="protein sequence ID" value="WPF89310.1"/>
    <property type="molecule type" value="Genomic_DNA"/>
</dbReference>
<organism evidence="4">
    <name type="scientific">Cyanobacterium aponinum AL20115</name>
    <dbReference type="NCBI Taxonomy" id="3090662"/>
    <lineage>
        <taxon>Bacteria</taxon>
        <taxon>Bacillati</taxon>
        <taxon>Cyanobacteriota</taxon>
        <taxon>Cyanophyceae</taxon>
        <taxon>Oscillatoriophycideae</taxon>
        <taxon>Chroococcales</taxon>
        <taxon>Geminocystaceae</taxon>
        <taxon>Cyanobacterium</taxon>
    </lineage>
</organism>
<accession>A0AAF0ZCU5</accession>
<dbReference type="Pfam" id="PF00685">
    <property type="entry name" value="Sulfotransfer_1"/>
    <property type="match status" value="1"/>
</dbReference>
<dbReference type="SUPFAM" id="SSF52540">
    <property type="entry name" value="P-loop containing nucleoside triphosphate hydrolases"/>
    <property type="match status" value="1"/>
</dbReference>
<keyword evidence="1 4" id="KW-0808">Transferase</keyword>
<dbReference type="AlphaFoldDB" id="A0AAF0ZCU5"/>
<sequence>MNKKPDFLIIGAMKCATSTLHEQLALQSGIFMTKLKEPNFFSNDEIYKQGMTWYLSQFQGAQLTDLCGESSTHYTKLPTYPQTVDRIKVHLPNAKFIYVMRHPIDRLISQYIHEWTQRVINININQAIYDYPELISYSQYTMQLQPFLETFDRERILLVFFERLLQYPQTELERIANFIGYKSSVKWHDLSAVNVSQERMRKSEWRDFFVEAPILKQIRKKFIPQDFRDWIKSLWMMKEKPQLTQESRKYLKSIFDQDLQILGQWLGVELNCDNYKLLVKELKLDSHQ</sequence>
<dbReference type="PANTHER" id="PTHR10605:SF56">
    <property type="entry name" value="BIFUNCTIONAL HEPARAN SULFATE N-DEACETYLASE_N-SULFOTRANSFERASE"/>
    <property type="match status" value="1"/>
</dbReference>
<dbReference type="PANTHER" id="PTHR10605">
    <property type="entry name" value="HEPARAN SULFATE SULFOTRANSFERASE"/>
    <property type="match status" value="1"/>
</dbReference>
<dbReference type="InterPro" id="IPR027417">
    <property type="entry name" value="P-loop_NTPase"/>
</dbReference>
<dbReference type="InterPro" id="IPR000863">
    <property type="entry name" value="Sulfotransferase_dom"/>
</dbReference>
<protein>
    <submittedName>
        <fullName evidence="4">Sulfotransferase</fullName>
        <ecNumber evidence="4">2.8.2.-</ecNumber>
    </submittedName>
</protein>
<dbReference type="InterPro" id="IPR037359">
    <property type="entry name" value="NST/OST"/>
</dbReference>
<dbReference type="Gene3D" id="3.40.50.300">
    <property type="entry name" value="P-loop containing nucleotide triphosphate hydrolases"/>
    <property type="match status" value="1"/>
</dbReference>
<dbReference type="RefSeq" id="WP_320001833.1">
    <property type="nucleotide sequence ID" value="NZ_CP138348.1"/>
</dbReference>
<dbReference type="GO" id="GO:0008146">
    <property type="term" value="F:sulfotransferase activity"/>
    <property type="evidence" value="ECO:0007669"/>
    <property type="project" value="InterPro"/>
</dbReference>
<evidence type="ECO:0000256" key="2">
    <source>
        <dbReference type="ARBA" id="ARBA00023180"/>
    </source>
</evidence>
<evidence type="ECO:0000313" key="4">
    <source>
        <dbReference type="EMBL" id="WPF89310.1"/>
    </source>
</evidence>
<dbReference type="EC" id="2.8.2.-" evidence="4"/>
<gene>
    <name evidence="4" type="ORF">SAY89_03260</name>
</gene>
<keyword evidence="2" id="KW-0325">Glycoprotein</keyword>
<feature type="domain" description="Sulfotransferase" evidence="3">
    <location>
        <begin position="5"/>
        <end position="260"/>
    </location>
</feature>
<evidence type="ECO:0000259" key="3">
    <source>
        <dbReference type="Pfam" id="PF00685"/>
    </source>
</evidence>
<name>A0AAF0ZCU5_9CHRO</name>
<evidence type="ECO:0000256" key="1">
    <source>
        <dbReference type="ARBA" id="ARBA00022679"/>
    </source>
</evidence>
<proteinExistence type="predicted"/>
<reference evidence="4" key="1">
    <citation type="submission" date="2023-11" db="EMBL/GenBank/DDBJ databases">
        <title>Genome sequence of Cyanobacterium aponinum BCRC AL20115.</title>
        <authorList>
            <person name="Chang H.-Y."/>
            <person name="Lin K.-M."/>
            <person name="Hsueh H.-T."/>
            <person name="Chu H.-A."/>
            <person name="Kuo C.-H."/>
        </authorList>
    </citation>
    <scope>NUCLEOTIDE SEQUENCE</scope>
    <source>
        <strain evidence="4">AL20115</strain>
    </source>
</reference>